<feature type="domain" description="Radical SAM core" evidence="4">
    <location>
        <begin position="68"/>
        <end position="305"/>
    </location>
</feature>
<comment type="caution">
    <text evidence="5">The sequence shown here is derived from an EMBL/GenBank/DDBJ whole genome shotgun (WGS) entry which is preliminary data.</text>
</comment>
<dbReference type="SFLD" id="SFLDS00029">
    <property type="entry name" value="Radical_SAM"/>
    <property type="match status" value="1"/>
</dbReference>
<dbReference type="PROSITE" id="PS51918">
    <property type="entry name" value="RADICAL_SAM"/>
    <property type="match status" value="1"/>
</dbReference>
<reference evidence="5 6" key="1">
    <citation type="submission" date="2024-02" db="EMBL/GenBank/DDBJ databases">
        <authorList>
            <person name="Grouzdev D."/>
        </authorList>
    </citation>
    <scope>NUCLEOTIDE SEQUENCE [LARGE SCALE GENOMIC DNA]</scope>
    <source>
        <strain evidence="5 6">9N</strain>
    </source>
</reference>
<dbReference type="PANTHER" id="PTHR43432:SF3">
    <property type="entry name" value="SLR0285 PROTEIN"/>
    <property type="match status" value="1"/>
</dbReference>
<keyword evidence="6" id="KW-1185">Reference proteome</keyword>
<evidence type="ECO:0000256" key="2">
    <source>
        <dbReference type="ARBA" id="ARBA00023004"/>
    </source>
</evidence>
<organism evidence="5 6">
    <name type="scientific">Methylocystis borbori</name>
    <dbReference type="NCBI Taxonomy" id="3118750"/>
    <lineage>
        <taxon>Bacteria</taxon>
        <taxon>Pseudomonadati</taxon>
        <taxon>Pseudomonadota</taxon>
        <taxon>Alphaproteobacteria</taxon>
        <taxon>Hyphomicrobiales</taxon>
        <taxon>Methylocystaceae</taxon>
        <taxon>Methylocystis</taxon>
    </lineage>
</organism>
<dbReference type="SUPFAM" id="SSF102114">
    <property type="entry name" value="Radical SAM enzymes"/>
    <property type="match status" value="1"/>
</dbReference>
<proteinExistence type="predicted"/>
<dbReference type="Gene3D" id="3.80.30.30">
    <property type="match status" value="1"/>
</dbReference>
<gene>
    <name evidence="5" type="ORF">V3H18_13200</name>
</gene>
<keyword evidence="2" id="KW-0408">Iron</keyword>
<dbReference type="CDD" id="cd01335">
    <property type="entry name" value="Radical_SAM"/>
    <property type="match status" value="1"/>
</dbReference>
<dbReference type="EMBL" id="JAZHYN010000044">
    <property type="protein sequence ID" value="MEF3367491.1"/>
    <property type="molecule type" value="Genomic_DNA"/>
</dbReference>
<accession>A0ABU7XJD6</accession>
<evidence type="ECO:0000313" key="6">
    <source>
        <dbReference type="Proteomes" id="UP001350748"/>
    </source>
</evidence>
<name>A0ABU7XJD6_9HYPH</name>
<dbReference type="InterPro" id="IPR006638">
    <property type="entry name" value="Elp3/MiaA/NifB-like_rSAM"/>
</dbReference>
<dbReference type="NCBIfam" id="NF033668">
    <property type="entry name" value="rSAM_PA0069"/>
    <property type="match status" value="1"/>
</dbReference>
<evidence type="ECO:0000256" key="1">
    <source>
        <dbReference type="ARBA" id="ARBA00022723"/>
    </source>
</evidence>
<dbReference type="SFLD" id="SFLDG01084">
    <property type="entry name" value="Uncharacterised_Radical_SAM_Su"/>
    <property type="match status" value="1"/>
</dbReference>
<sequence length="361" mass="40481">MSQARVGALIDAERRRGRGALSKRNGRFEKETREEIDDGWGSLESLEALTTNIHIEKPRTILTRNESADISFDRSINPYRGCEHGCVYCFARPSHAYMGFSPGLDFETEIFVKEGAAQLLERELSAPNYVPKTIALGSNTDPYQPVERRHRVTRSILEVLARANHPVGIVTKSALVLRDLDLLAPMAEKGLVKVAISVTTLDRRLARLMEPRAATPDLRLDTIEKLAKAGVPTTVLTAPIIPAINDDEIEKILTRAHAAGAREAGYVLLRLPLELRDLFSEWLMTHFPDRARRALGLVRSTRDGKLYDSAFGRRMKGDGPYAWMIGRRFEVAAARLGFSRSKLRTDLFEPPRRAPQQLALF</sequence>
<dbReference type="InterPro" id="IPR058240">
    <property type="entry name" value="rSAM_sf"/>
</dbReference>
<dbReference type="Proteomes" id="UP001350748">
    <property type="component" value="Unassembled WGS sequence"/>
</dbReference>
<dbReference type="InterPro" id="IPR007197">
    <property type="entry name" value="rSAM"/>
</dbReference>
<dbReference type="PANTHER" id="PTHR43432">
    <property type="entry name" value="SLR0285 PROTEIN"/>
    <property type="match status" value="1"/>
</dbReference>
<protein>
    <submittedName>
        <fullName evidence="5">PA0069 family radical SAM protein</fullName>
    </submittedName>
</protein>
<evidence type="ECO:0000259" key="4">
    <source>
        <dbReference type="PROSITE" id="PS51918"/>
    </source>
</evidence>
<dbReference type="SMART" id="SM00729">
    <property type="entry name" value="Elp3"/>
    <property type="match status" value="1"/>
</dbReference>
<keyword evidence="3" id="KW-0411">Iron-sulfur</keyword>
<evidence type="ECO:0000256" key="3">
    <source>
        <dbReference type="ARBA" id="ARBA00023014"/>
    </source>
</evidence>
<dbReference type="InterPro" id="IPR040086">
    <property type="entry name" value="MJ0683-like"/>
</dbReference>
<evidence type="ECO:0000313" key="5">
    <source>
        <dbReference type="EMBL" id="MEF3367491.1"/>
    </source>
</evidence>
<dbReference type="Pfam" id="PF04055">
    <property type="entry name" value="Radical_SAM"/>
    <property type="match status" value="1"/>
</dbReference>
<keyword evidence="1" id="KW-0479">Metal-binding</keyword>